<reference evidence="1 2" key="1">
    <citation type="submission" date="2019-07" db="EMBL/GenBank/DDBJ databases">
        <title>Draft genome sequence of Brevibacterium aurantiacum XU54 isolated from Xinjiang China.</title>
        <authorList>
            <person name="Xu X."/>
        </authorList>
    </citation>
    <scope>NUCLEOTIDE SEQUENCE [LARGE SCALE GENOMIC DNA]</scope>
    <source>
        <strain evidence="1 2">XU54</strain>
    </source>
</reference>
<keyword evidence="2" id="KW-1185">Reference proteome</keyword>
<name>A0A556CDV5_BREAU</name>
<dbReference type="Proteomes" id="UP000316406">
    <property type="component" value="Unassembled WGS sequence"/>
</dbReference>
<gene>
    <name evidence="1" type="ORF">FO013_12655</name>
</gene>
<evidence type="ECO:0000313" key="1">
    <source>
        <dbReference type="EMBL" id="TSI15615.1"/>
    </source>
</evidence>
<dbReference type="EMBL" id="VLTK01000006">
    <property type="protein sequence ID" value="TSI15615.1"/>
    <property type="molecule type" value="Genomic_DNA"/>
</dbReference>
<dbReference type="AlphaFoldDB" id="A0A556CDV5"/>
<evidence type="ECO:0000313" key="2">
    <source>
        <dbReference type="Proteomes" id="UP000316406"/>
    </source>
</evidence>
<organism evidence="1 2">
    <name type="scientific">Brevibacterium aurantiacum</name>
    <dbReference type="NCBI Taxonomy" id="273384"/>
    <lineage>
        <taxon>Bacteria</taxon>
        <taxon>Bacillati</taxon>
        <taxon>Actinomycetota</taxon>
        <taxon>Actinomycetes</taxon>
        <taxon>Micrococcales</taxon>
        <taxon>Brevibacteriaceae</taxon>
        <taxon>Brevibacterium</taxon>
    </lineage>
</organism>
<proteinExistence type="predicted"/>
<sequence length="17" mass="1943">MLRLVCSACDCHRSHVL</sequence>
<protein>
    <submittedName>
        <fullName evidence="1">Uncharacterized protein</fullName>
    </submittedName>
</protein>
<comment type="caution">
    <text evidence="1">The sequence shown here is derived from an EMBL/GenBank/DDBJ whole genome shotgun (WGS) entry which is preliminary data.</text>
</comment>
<accession>A0A556CDV5</accession>